<feature type="transmembrane region" description="Helical" evidence="2">
    <location>
        <begin position="12"/>
        <end position="34"/>
    </location>
</feature>
<name>A0ABY5KHV1_9ACTN</name>
<accession>A0ABY5KHV1</accession>
<keyword evidence="2" id="KW-1133">Transmembrane helix</keyword>
<dbReference type="InterPro" id="IPR042003">
    <property type="entry name" value="Sortase_E"/>
</dbReference>
<evidence type="ECO:0000256" key="1">
    <source>
        <dbReference type="ARBA" id="ARBA00022801"/>
    </source>
</evidence>
<keyword evidence="2" id="KW-0812">Transmembrane</keyword>
<evidence type="ECO:0000313" key="4">
    <source>
        <dbReference type="Proteomes" id="UP001315860"/>
    </source>
</evidence>
<organism evidence="3 4">
    <name type="scientific">Aeromicrobium duanguangcaii</name>
    <dbReference type="NCBI Taxonomy" id="2968086"/>
    <lineage>
        <taxon>Bacteria</taxon>
        <taxon>Bacillati</taxon>
        <taxon>Actinomycetota</taxon>
        <taxon>Actinomycetes</taxon>
        <taxon>Propionibacteriales</taxon>
        <taxon>Nocardioidaceae</taxon>
        <taxon>Aeromicrobium</taxon>
    </lineage>
</organism>
<dbReference type="CDD" id="cd05830">
    <property type="entry name" value="Sortase_E"/>
    <property type="match status" value="1"/>
</dbReference>
<dbReference type="SUPFAM" id="SSF63817">
    <property type="entry name" value="Sortase"/>
    <property type="match status" value="1"/>
</dbReference>
<dbReference type="EMBL" id="CP101990">
    <property type="protein sequence ID" value="UUI68737.1"/>
    <property type="molecule type" value="Genomic_DNA"/>
</dbReference>
<keyword evidence="4" id="KW-1185">Reference proteome</keyword>
<dbReference type="InterPro" id="IPR053465">
    <property type="entry name" value="Sortase_Class_E"/>
</dbReference>
<dbReference type="RefSeq" id="WP_232418061.1">
    <property type="nucleotide sequence ID" value="NZ_CP101990.1"/>
</dbReference>
<proteinExistence type="predicted"/>
<evidence type="ECO:0000313" key="3">
    <source>
        <dbReference type="EMBL" id="UUI68737.1"/>
    </source>
</evidence>
<evidence type="ECO:0000256" key="2">
    <source>
        <dbReference type="SAM" id="Phobius"/>
    </source>
</evidence>
<dbReference type="Proteomes" id="UP001315860">
    <property type="component" value="Chromosome"/>
</dbReference>
<dbReference type="NCBIfam" id="TIGR01076">
    <property type="entry name" value="sortase_fam"/>
    <property type="match status" value="1"/>
</dbReference>
<dbReference type="InterPro" id="IPR023365">
    <property type="entry name" value="Sortase_dom-sf"/>
</dbReference>
<gene>
    <name evidence="3" type="ORF">NP095_01105</name>
</gene>
<sequence>MSGTSTRPRGSRLLLVVGLVLVLAGLGVLGWVGWQYFGTNIVSQRQHEKIRDEIVEEWKKPAQADEKKIDGRGLLRVPRFGQDFEVPILDGEDDATLSKGVGRNTDSALPGEVGNIVLSGHRITHGEPFRKFLDLRAGDEIEIETRTHVYTYRLLQDGDETRVPFTTSWPLWPVPDPDAAGEKPTKALVTLVTCSELFRTDDRNVVIGELEKTTPKDA</sequence>
<keyword evidence="2" id="KW-0472">Membrane</keyword>
<protein>
    <submittedName>
        <fullName evidence="3">Class E sortase</fullName>
    </submittedName>
</protein>
<dbReference type="NCBIfam" id="NF033747">
    <property type="entry name" value="class_E_sortase"/>
    <property type="match status" value="1"/>
</dbReference>
<dbReference type="Pfam" id="PF04203">
    <property type="entry name" value="Sortase"/>
    <property type="match status" value="1"/>
</dbReference>
<keyword evidence="1" id="KW-0378">Hydrolase</keyword>
<reference evidence="3 4" key="1">
    <citation type="submission" date="2022-07" db="EMBL/GenBank/DDBJ databases">
        <title>Novel species in genus Aeromicrobium.</title>
        <authorList>
            <person name="Ye L."/>
        </authorList>
    </citation>
    <scope>NUCLEOTIDE SEQUENCE [LARGE SCALE GENOMIC DNA]</scope>
    <source>
        <strain evidence="4">zg-Y50</strain>
    </source>
</reference>
<dbReference type="InterPro" id="IPR005754">
    <property type="entry name" value="Sortase"/>
</dbReference>
<dbReference type="Gene3D" id="2.40.260.10">
    <property type="entry name" value="Sortase"/>
    <property type="match status" value="1"/>
</dbReference>